<dbReference type="RefSeq" id="WP_012257611.1">
    <property type="nucleotide sequence ID" value="NC_010175.1"/>
</dbReference>
<dbReference type="EnsemblBacteria" id="ABY34957">
    <property type="protein sequence ID" value="ABY34957"/>
    <property type="gene ID" value="Caur_1740"/>
</dbReference>
<dbReference type="HOGENOM" id="CLU_479718_0_0_0"/>
<dbReference type="SUPFAM" id="SSF53756">
    <property type="entry name" value="UDP-Glycosyltransferase/glycogen phosphorylase"/>
    <property type="match status" value="1"/>
</dbReference>
<dbReference type="Proteomes" id="UP000002008">
    <property type="component" value="Chromosome"/>
</dbReference>
<evidence type="ECO:0000313" key="2">
    <source>
        <dbReference type="Proteomes" id="UP000002008"/>
    </source>
</evidence>
<evidence type="ECO:0000313" key="1">
    <source>
        <dbReference type="EMBL" id="ABY34957.1"/>
    </source>
</evidence>
<dbReference type="KEGG" id="cau:Caur_1740"/>
<dbReference type="PANTHER" id="PTHR12526">
    <property type="entry name" value="GLYCOSYLTRANSFERASE"/>
    <property type="match status" value="1"/>
</dbReference>
<organism evidence="1 2">
    <name type="scientific">Chloroflexus aurantiacus (strain ATCC 29366 / DSM 635 / J-10-fl)</name>
    <dbReference type="NCBI Taxonomy" id="324602"/>
    <lineage>
        <taxon>Bacteria</taxon>
        <taxon>Bacillati</taxon>
        <taxon>Chloroflexota</taxon>
        <taxon>Chloroflexia</taxon>
        <taxon>Chloroflexales</taxon>
        <taxon>Chloroflexineae</taxon>
        <taxon>Chloroflexaceae</taxon>
        <taxon>Chloroflexus</taxon>
    </lineage>
</organism>
<dbReference type="GO" id="GO:0016757">
    <property type="term" value="F:glycosyltransferase activity"/>
    <property type="evidence" value="ECO:0000318"/>
    <property type="project" value="GO_Central"/>
</dbReference>
<protein>
    <submittedName>
        <fullName evidence="1">Glycosyl transferase, group 1</fullName>
    </submittedName>
</protein>
<dbReference type="CDD" id="cd03801">
    <property type="entry name" value="GT4_PimA-like"/>
    <property type="match status" value="1"/>
</dbReference>
<dbReference type="PANTHER" id="PTHR12526:SF635">
    <property type="entry name" value="GLYCOSYL TRANSFERASE GROUP 1"/>
    <property type="match status" value="1"/>
</dbReference>
<keyword evidence="2" id="KW-1185">Reference proteome</keyword>
<dbReference type="AlphaFoldDB" id="A9WCG6"/>
<sequence>MSDLLIISHDVVGQRMAGPGIRMWELARTLARQIPVTLIAPRPIDLPLAPGITYGHYTWGDKTSLTPYLNGATTVLANGFVASVHPELLTFHGRLIVDLYDPIVFENLELFRQRPIAEREAQTQRDITLLRGLLLRGDHFLCATERQRDLYIGGLLALGRLSPAMVDSDPLLRDLIDVVPFGVSDDPPQASGQPALRGVLDDLNADHQIILWSSGLWDWLDPLTVVRAMPDVLPVVPKARLVFLAGRHPGQVPEMTTLQQTRQLATDLGLLGNGIHFYNEWIPYARRADFLLEAAIMVSLHQEHLETRYAAVRSRILDHFWVGRPSIVSAGDAAAELIREHQAGEVVPIGDSQAVAAALIRLLTDQQYCAHQSAQATALGQRLRWSQVVAPLWRMVSSPIRKTECSTTEKRQSTMDNLQTILQERNALIHELEKYWQVAPDSSQPGSMLGRVKQWLQRRITGSLHADLCRIADQQRAFNAALINLVYRLSSAFDEQARRTEEQLHTLRYETTLYQQHVANHLASLTQQLAEMKPLLEVVRQEQITLNTELQKARDTLPPLHQHIIDLETRILDLDEVLSQVAQRLSDLSLSLSK</sequence>
<dbReference type="eggNOG" id="COG0438">
    <property type="taxonomic scope" value="Bacteria"/>
</dbReference>
<dbReference type="Pfam" id="PF13692">
    <property type="entry name" value="Glyco_trans_1_4"/>
    <property type="match status" value="1"/>
</dbReference>
<dbReference type="Gene3D" id="3.40.50.2000">
    <property type="entry name" value="Glycogen Phosphorylase B"/>
    <property type="match status" value="1"/>
</dbReference>
<accession>A9WCG6</accession>
<dbReference type="InParanoid" id="A9WCG6"/>
<dbReference type="PATRIC" id="fig|324602.8.peg.1981"/>
<dbReference type="EMBL" id="CP000909">
    <property type="protein sequence ID" value="ABY34957.1"/>
    <property type="molecule type" value="Genomic_DNA"/>
</dbReference>
<dbReference type="STRING" id="324602.Caur_1740"/>
<reference evidence="2" key="1">
    <citation type="journal article" date="2011" name="BMC Genomics">
        <title>Complete genome sequence of the filamentous anoxygenic phototrophic bacterium Chloroflexus aurantiacus.</title>
        <authorList>
            <person name="Tang K.H."/>
            <person name="Barry K."/>
            <person name="Chertkov O."/>
            <person name="Dalin E."/>
            <person name="Han C.S."/>
            <person name="Hauser L.J."/>
            <person name="Honchak B.M."/>
            <person name="Karbach L.E."/>
            <person name="Land M.L."/>
            <person name="Lapidus A."/>
            <person name="Larimer F.W."/>
            <person name="Mikhailova N."/>
            <person name="Pitluck S."/>
            <person name="Pierson B.K."/>
            <person name="Blankenship R.E."/>
        </authorList>
    </citation>
    <scope>NUCLEOTIDE SEQUENCE [LARGE SCALE GENOMIC DNA]</scope>
    <source>
        <strain evidence="2">ATCC 29366 / DSM 635 / J-10-fl</strain>
    </source>
</reference>
<proteinExistence type="predicted"/>
<name>A9WCG6_CHLAA</name>
<keyword evidence="1" id="KW-0808">Transferase</keyword>
<gene>
    <name evidence="1" type="ordered locus">Caur_1740</name>
</gene>